<comment type="caution">
    <text evidence="2">The sequence shown here is derived from an EMBL/GenBank/DDBJ whole genome shotgun (WGS) entry which is preliminary data.</text>
</comment>
<feature type="compositionally biased region" description="Basic and acidic residues" evidence="1">
    <location>
        <begin position="737"/>
        <end position="746"/>
    </location>
</feature>
<organism evidence="2 3">
    <name type="scientific">Paralvinella palmiformis</name>
    <dbReference type="NCBI Taxonomy" id="53620"/>
    <lineage>
        <taxon>Eukaryota</taxon>
        <taxon>Metazoa</taxon>
        <taxon>Spiralia</taxon>
        <taxon>Lophotrochozoa</taxon>
        <taxon>Annelida</taxon>
        <taxon>Polychaeta</taxon>
        <taxon>Sedentaria</taxon>
        <taxon>Canalipalpata</taxon>
        <taxon>Terebellida</taxon>
        <taxon>Terebelliformia</taxon>
        <taxon>Alvinellidae</taxon>
        <taxon>Paralvinella</taxon>
    </lineage>
</organism>
<protein>
    <submittedName>
        <fullName evidence="2">Uncharacterized protein</fullName>
    </submittedName>
</protein>
<keyword evidence="3" id="KW-1185">Reference proteome</keyword>
<dbReference type="PANTHER" id="PTHR35538:SF3">
    <property type="entry name" value="C-TYPE LECTIN DOMAIN-CONTAINING PROTEIN"/>
    <property type="match status" value="1"/>
</dbReference>
<dbReference type="Gene3D" id="3.90.930.1">
    <property type="match status" value="1"/>
</dbReference>
<feature type="compositionally biased region" description="Basic and acidic residues" evidence="1">
    <location>
        <begin position="612"/>
        <end position="624"/>
    </location>
</feature>
<feature type="region of interest" description="Disordered" evidence="1">
    <location>
        <begin position="817"/>
        <end position="883"/>
    </location>
</feature>
<feature type="compositionally biased region" description="Basic and acidic residues" evidence="1">
    <location>
        <begin position="717"/>
        <end position="727"/>
    </location>
</feature>
<dbReference type="PANTHER" id="PTHR35538">
    <property type="entry name" value="LIG_CHAN-GLU_BD DOMAIN-CONTAINING PROTEIN"/>
    <property type="match status" value="1"/>
</dbReference>
<dbReference type="Proteomes" id="UP001208570">
    <property type="component" value="Unassembled WGS sequence"/>
</dbReference>
<feature type="region of interest" description="Disordered" evidence="1">
    <location>
        <begin position="375"/>
        <end position="763"/>
    </location>
</feature>
<name>A0AAD9JTG7_9ANNE</name>
<evidence type="ECO:0000313" key="3">
    <source>
        <dbReference type="Proteomes" id="UP001208570"/>
    </source>
</evidence>
<feature type="region of interest" description="Disordered" evidence="1">
    <location>
        <begin position="896"/>
        <end position="933"/>
    </location>
</feature>
<feature type="compositionally biased region" description="Basic residues" evidence="1">
    <location>
        <begin position="670"/>
        <end position="683"/>
    </location>
</feature>
<gene>
    <name evidence="2" type="ORF">LSH36_172g04003</name>
</gene>
<dbReference type="EMBL" id="JAODUP010000172">
    <property type="protein sequence ID" value="KAK2158360.1"/>
    <property type="molecule type" value="Genomic_DNA"/>
</dbReference>
<feature type="compositionally biased region" description="Basic and acidic residues" evidence="1">
    <location>
        <begin position="832"/>
        <end position="882"/>
    </location>
</feature>
<feature type="compositionally biased region" description="Basic residues" evidence="1">
    <location>
        <begin position="460"/>
        <end position="470"/>
    </location>
</feature>
<accession>A0AAD9JTG7</accession>
<feature type="compositionally biased region" description="Basic and acidic residues" evidence="1">
    <location>
        <begin position="896"/>
        <end position="907"/>
    </location>
</feature>
<evidence type="ECO:0000256" key="1">
    <source>
        <dbReference type="SAM" id="MobiDB-lite"/>
    </source>
</evidence>
<proteinExistence type="predicted"/>
<feature type="compositionally biased region" description="Basic and acidic residues" evidence="1">
    <location>
        <begin position="546"/>
        <end position="557"/>
    </location>
</feature>
<evidence type="ECO:0000313" key="2">
    <source>
        <dbReference type="EMBL" id="KAK2158360.1"/>
    </source>
</evidence>
<feature type="compositionally biased region" description="Basic residues" evidence="1">
    <location>
        <begin position="536"/>
        <end position="545"/>
    </location>
</feature>
<reference evidence="2" key="1">
    <citation type="journal article" date="2023" name="Mol. Biol. Evol.">
        <title>Third-Generation Sequencing Reveals the Adaptive Role of the Epigenome in Three Deep-Sea Polychaetes.</title>
        <authorList>
            <person name="Perez M."/>
            <person name="Aroh O."/>
            <person name="Sun Y."/>
            <person name="Lan Y."/>
            <person name="Juniper S.K."/>
            <person name="Young C.R."/>
            <person name="Angers B."/>
            <person name="Qian P.Y."/>
        </authorList>
    </citation>
    <scope>NUCLEOTIDE SEQUENCE</scope>
    <source>
        <strain evidence="2">P08H-3</strain>
    </source>
</reference>
<dbReference type="SUPFAM" id="SSF47473">
    <property type="entry name" value="EF-hand"/>
    <property type="match status" value="1"/>
</dbReference>
<dbReference type="Gene3D" id="1.10.238.10">
    <property type="entry name" value="EF-hand"/>
    <property type="match status" value="1"/>
</dbReference>
<dbReference type="InterPro" id="IPR011992">
    <property type="entry name" value="EF-hand-dom_pair"/>
</dbReference>
<sequence length="1556" mass="179600">MASRDTARPGGNTPFLQRSKSEDCLKCMLKVPHKKCEGHRYIRIGGGYRHSYWYVKAMLEEIELRKQRELLKQQRLEAIKEGGHGMRAIKTYIRTKSGRLIEKIVWMTEDDYQAFQAGGKIAEDILKQYLSKEEANGLESWDKEEQKAITAWVRTKSGRLIQKTIYVSKADYDKMKSGELTAADVLNKYMGDGEKVEGWEEAQMKAIKTYVRTKSGRLIEKIVMVSAEDYEKMMELKRQGKDPNSILEKYMTLEDGQTIEGWEKKQSAPMKVVKAMIRTKSGRLVERTILMTEEEYKAFLATGGDMNFLKKFLDMGPDDVIENWEKGSTVYSGGSDEELLKKAKVGTRIRGKDGREYEVFIDPITGKKYKRLVGGEKKKKKKGLAPGQGAFEDPNEKGMTEAQKAAYRQGKRRKGSDSDFSYKSFISEGGTRHVRRRKRRADGTYSASESYHSSQDEAGKKRRQKRRNTRKVVAMKEAKKRFQQGKRNVGSDSDYSYKSFVSAGGTRHVKRKRRRADGTYSASESYHSSQDEAGQKRRKARRTKREKAFKQGKRNPDSDSDFSYKSYISAGGTRHVRRRKKRADGTYSASESYHSSQDEGGKTRRRKRRDQRQKALKEGKRNPDSDSDFSYKSYISAGGTRHVRRRKKRADGTYSASESYHSSQDEGGKARRRRRRRDRKHGGSAHSYFSEVSAGGTRHVKRRRRRADGTYSASESYHSDESTYWEKKGKKKKKGKEHGSDSDYSYRSEVSAGGTRRRLRTKRIRDKDGKVIGHGEVEEYSSDSNASYELVSDGKGGFKKVLKESYKLKKKLDQMTDFSGSLRSTDSEDEPDLSKMTEEEKKKYFEDKAKRKAERERRRREKYGDKYDDMMEKHKQAKDAKKAYKSMVTYEKGASRFGKDGVDDREPGLGWDEYTDEHGRKVRRRKDSQGNIVEEYTDDQGRTIRRRTDSKGRVIEEFVDKDGKVITRTTDKDGNVVEEYTDEHGRKIKRTIDKDGNVVEEYKDKDGNIVRKIKHKDGSEWEEVVDEKGNVTRRRIKSADEESLYEYSPKPLLQHSLLEGLIAATILYNIASRDILKLPCVQNCLARIVTRKEMLTVIYYTTKTEILAAERLERLKREKGKGECKNGIVKEDDDYIYKYDQFGNLVRIKKGDKEPEEVDNGDYFEMGPDGKLRLKAGRKRIDITKLSAEELAALGIDLKTMTKEEIARILKEKFGDDIEIIKDGKKIGLRHIDDYGSDANTDDLAADSDLDISTLKGAQRFRVLMKRGGQAILDHIKKVIQDSKLTDDSHVHPDERDHSIDFLKHYKLVDETKLDSYARAFVVEDDDYDGVIYPREARLAIENVQSVKEMSEKQLQYILKLLDIDNETNVTFRMFSVMSALAERVTNMDKHCKKLIEISELSDIERKMELYRNMFYCNVSSDRDPNYIQVDSLRIDLMAGGLNWKQQEYIMGKLNPTEWDEISFLDYLAYIPLFLSMHDNMCNNPLDMSPDKYGYRQPSAAQRDQNPLGQPLKKETGFIDKHYKKDIEKDAIDILSGRISAGATQENRELFERYQK</sequence>